<evidence type="ECO:0000256" key="2">
    <source>
        <dbReference type="ARBA" id="ARBA00022723"/>
    </source>
</evidence>
<dbReference type="PROSITE" id="PS00028">
    <property type="entry name" value="ZINC_FINGER_C2H2_1"/>
    <property type="match status" value="2"/>
</dbReference>
<gene>
    <name evidence="9" type="ORF">SPARVUS_LOCUS11988101</name>
</gene>
<comment type="caution">
    <text evidence="9">The sequence shown here is derived from an EMBL/GenBank/DDBJ whole genome shotgun (WGS) entry which is preliminary data.</text>
</comment>
<keyword evidence="6" id="KW-0539">Nucleus</keyword>
<keyword evidence="3" id="KW-0677">Repeat</keyword>
<dbReference type="Gene3D" id="3.30.160.60">
    <property type="entry name" value="Classic Zinc Finger"/>
    <property type="match status" value="2"/>
</dbReference>
<keyword evidence="5" id="KW-0862">Zinc</keyword>
<feature type="domain" description="C2H2-type" evidence="8">
    <location>
        <begin position="58"/>
        <end position="85"/>
    </location>
</feature>
<reference evidence="9" key="1">
    <citation type="submission" date="2023-05" db="EMBL/GenBank/DDBJ databases">
        <authorList>
            <person name="Stuckert A."/>
        </authorList>
    </citation>
    <scope>NUCLEOTIDE SEQUENCE</scope>
</reference>
<organism evidence="9 10">
    <name type="scientific">Staurois parvus</name>
    <dbReference type="NCBI Taxonomy" id="386267"/>
    <lineage>
        <taxon>Eukaryota</taxon>
        <taxon>Metazoa</taxon>
        <taxon>Chordata</taxon>
        <taxon>Craniata</taxon>
        <taxon>Vertebrata</taxon>
        <taxon>Euteleostomi</taxon>
        <taxon>Amphibia</taxon>
        <taxon>Batrachia</taxon>
        <taxon>Anura</taxon>
        <taxon>Neobatrachia</taxon>
        <taxon>Ranoidea</taxon>
        <taxon>Ranidae</taxon>
        <taxon>Staurois</taxon>
    </lineage>
</organism>
<dbReference type="PANTHER" id="PTHR24394:SF43">
    <property type="entry name" value="ZINC FINGER AND BTB DOMAIN CONTAINING 39"/>
    <property type="match status" value="1"/>
</dbReference>
<evidence type="ECO:0000256" key="7">
    <source>
        <dbReference type="PROSITE-ProRule" id="PRU00042"/>
    </source>
</evidence>
<dbReference type="InterPro" id="IPR013087">
    <property type="entry name" value="Znf_C2H2_type"/>
</dbReference>
<feature type="domain" description="C2H2-type" evidence="8">
    <location>
        <begin position="114"/>
        <end position="141"/>
    </location>
</feature>
<dbReference type="Proteomes" id="UP001162483">
    <property type="component" value="Unassembled WGS sequence"/>
</dbReference>
<name>A0ABN9FG49_9NEOB</name>
<evidence type="ECO:0000256" key="1">
    <source>
        <dbReference type="ARBA" id="ARBA00004123"/>
    </source>
</evidence>
<evidence type="ECO:0000313" key="10">
    <source>
        <dbReference type="Proteomes" id="UP001162483"/>
    </source>
</evidence>
<keyword evidence="4 7" id="KW-0863">Zinc-finger</keyword>
<evidence type="ECO:0000313" key="9">
    <source>
        <dbReference type="EMBL" id="CAI9595977.1"/>
    </source>
</evidence>
<evidence type="ECO:0000259" key="8">
    <source>
        <dbReference type="PROSITE" id="PS50157"/>
    </source>
</evidence>
<sequence>ETTYRQHLNQHRCGSIPIDRPGFSEFSQLQIPLFKRKAPEDFTVDDHSVVGQTGHSKYTCKVCGKCFSHTSEFNYHRRIHTGEKPYQCKVCLKFFRGRSTIKCHLKTHAGALMYRCIVCGHYSSTLNLMGEHIAVHRGNLPSDFTIDQTFMYTIHSKETDKNADS</sequence>
<feature type="domain" description="C2H2-type" evidence="8">
    <location>
        <begin position="86"/>
        <end position="113"/>
    </location>
</feature>
<accession>A0ABN9FG49</accession>
<evidence type="ECO:0000256" key="3">
    <source>
        <dbReference type="ARBA" id="ARBA00022737"/>
    </source>
</evidence>
<dbReference type="SMART" id="SM00355">
    <property type="entry name" value="ZnF_C2H2"/>
    <property type="match status" value="3"/>
</dbReference>
<evidence type="ECO:0000256" key="5">
    <source>
        <dbReference type="ARBA" id="ARBA00022833"/>
    </source>
</evidence>
<comment type="subcellular location">
    <subcellularLocation>
        <location evidence="1">Nucleus</location>
    </subcellularLocation>
</comment>
<protein>
    <recommendedName>
        <fullName evidence="8">C2H2-type domain-containing protein</fullName>
    </recommendedName>
</protein>
<dbReference type="PROSITE" id="PS50157">
    <property type="entry name" value="ZINC_FINGER_C2H2_2"/>
    <property type="match status" value="3"/>
</dbReference>
<evidence type="ECO:0000256" key="6">
    <source>
        <dbReference type="ARBA" id="ARBA00023242"/>
    </source>
</evidence>
<keyword evidence="2" id="KW-0479">Metal-binding</keyword>
<dbReference type="InterPro" id="IPR036236">
    <property type="entry name" value="Znf_C2H2_sf"/>
</dbReference>
<keyword evidence="10" id="KW-1185">Reference proteome</keyword>
<feature type="non-terminal residue" evidence="9">
    <location>
        <position position="1"/>
    </location>
</feature>
<proteinExistence type="predicted"/>
<dbReference type="SUPFAM" id="SSF57667">
    <property type="entry name" value="beta-beta-alpha zinc fingers"/>
    <property type="match status" value="1"/>
</dbReference>
<dbReference type="PANTHER" id="PTHR24394">
    <property type="entry name" value="ZINC FINGER PROTEIN"/>
    <property type="match status" value="1"/>
</dbReference>
<dbReference type="EMBL" id="CATNWA010016868">
    <property type="protein sequence ID" value="CAI9595977.1"/>
    <property type="molecule type" value="Genomic_DNA"/>
</dbReference>
<evidence type="ECO:0000256" key="4">
    <source>
        <dbReference type="ARBA" id="ARBA00022771"/>
    </source>
</evidence>